<name>A0ABX3GEI1_9BACL</name>
<organism evidence="1 2">
    <name type="scientific">Paenibacillus odorifer</name>
    <dbReference type="NCBI Taxonomy" id="189426"/>
    <lineage>
        <taxon>Bacteria</taxon>
        <taxon>Bacillati</taxon>
        <taxon>Bacillota</taxon>
        <taxon>Bacilli</taxon>
        <taxon>Bacillales</taxon>
        <taxon>Paenibacillaceae</taxon>
        <taxon>Paenibacillus</taxon>
    </lineage>
</organism>
<evidence type="ECO:0000313" key="2">
    <source>
        <dbReference type="Proteomes" id="UP000187158"/>
    </source>
</evidence>
<feature type="non-terminal residue" evidence="1">
    <location>
        <position position="1"/>
    </location>
</feature>
<gene>
    <name evidence="1" type="ORF">BSO21_34905</name>
</gene>
<dbReference type="RefSeq" id="WP_179087683.1">
    <property type="nucleotide sequence ID" value="NZ_MPVP01000801.1"/>
</dbReference>
<evidence type="ECO:0008006" key="3">
    <source>
        <dbReference type="Google" id="ProtNLM"/>
    </source>
</evidence>
<reference evidence="1 2" key="1">
    <citation type="submission" date="2016-11" db="EMBL/GenBank/DDBJ databases">
        <title>Paenibacillus species isolates.</title>
        <authorList>
            <person name="Beno S.M."/>
        </authorList>
    </citation>
    <scope>NUCLEOTIDE SEQUENCE [LARGE SCALE GENOMIC DNA]</scope>
    <source>
        <strain evidence="1 2">FSL H7-0433</strain>
    </source>
</reference>
<proteinExistence type="predicted"/>
<sequence>TTLDEPWNYTKFRQKPILVLESGIFFPINIKFLHDQVFSELYFKIRHAYPAGDTQIFSFYGRCFEKYIEMMVKEASTVSPLNYIFIPEFSFGKNKSPDVMLRLGNKLLAVEAKAQRVMMNSLFGLKEAIDKDIKRMVIDPLCQIHDCLMELKEIDHRILEGIDEIYLMSVTLGEFPTLLPFERNIHETLKLYFKIPIKAYYHVDIEEFEMIAELISRRRPIFRHLDNKTQLMPDLPFNNYLLRSHLKPRRLDFINNKFDMHVDQIIKTIFDEPVD</sequence>
<comment type="caution">
    <text evidence="1">The sequence shown here is derived from an EMBL/GenBank/DDBJ whole genome shotgun (WGS) entry which is preliminary data.</text>
</comment>
<dbReference type="EMBL" id="MPVP01000801">
    <property type="protein sequence ID" value="OMC88075.1"/>
    <property type="molecule type" value="Genomic_DNA"/>
</dbReference>
<keyword evidence="2" id="KW-1185">Reference proteome</keyword>
<protein>
    <recommendedName>
        <fullName evidence="3">NERD domain-containing protein</fullName>
    </recommendedName>
</protein>
<accession>A0ABX3GEI1</accession>
<dbReference type="Proteomes" id="UP000187158">
    <property type="component" value="Unassembled WGS sequence"/>
</dbReference>
<evidence type="ECO:0000313" key="1">
    <source>
        <dbReference type="EMBL" id="OMC88075.1"/>
    </source>
</evidence>